<evidence type="ECO:0008006" key="5">
    <source>
        <dbReference type="Google" id="ProtNLM"/>
    </source>
</evidence>
<evidence type="ECO:0000313" key="3">
    <source>
        <dbReference type="EMBL" id="OGC44222.1"/>
    </source>
</evidence>
<feature type="signal peptide" evidence="2">
    <location>
        <begin position="1"/>
        <end position="25"/>
    </location>
</feature>
<feature type="chain" id="PRO_5009514851" description="Cohesin domain-containing protein" evidence="2">
    <location>
        <begin position="26"/>
        <end position="229"/>
    </location>
</feature>
<sequence>MNMKKKGLIFLLFLLLTLSIPKVYAADASFSFYPSSGIVEDVKEGFTVDILIDSGGYELSKARAVIKFDPSVVQLSKAMKNNSLFEEWPLDQSTTDNTNGIVMLTGITSSDGLVPYYKTATSPDVFARLEFDIVDESAEKILLSFEYSGEDELFQSVLISAGKDTQNVLLSVPSSVTFLIDDDIVPSTSIDMNTLGIGIGILLILVGGFVRGSTINFSKQRRGTIVLED</sequence>
<name>A0A1F4UH40_9BACT</name>
<gene>
    <name evidence="3" type="ORF">A2400_01565</name>
</gene>
<comment type="caution">
    <text evidence="3">The sequence shown here is derived from an EMBL/GenBank/DDBJ whole genome shotgun (WGS) entry which is preliminary data.</text>
</comment>
<keyword evidence="2" id="KW-0732">Signal</keyword>
<dbReference type="EMBL" id="MEUN01000084">
    <property type="protein sequence ID" value="OGC44222.1"/>
    <property type="molecule type" value="Genomic_DNA"/>
</dbReference>
<organism evidence="3 4">
    <name type="scientific">candidate division WS6 bacterium RIFOXYB1_FULL_33_14</name>
    <dbReference type="NCBI Taxonomy" id="1817896"/>
    <lineage>
        <taxon>Bacteria</taxon>
        <taxon>Candidatus Dojkabacteria</taxon>
    </lineage>
</organism>
<reference evidence="3 4" key="1">
    <citation type="journal article" date="2016" name="Nat. Commun.">
        <title>Thousands of microbial genomes shed light on interconnected biogeochemical processes in an aquifer system.</title>
        <authorList>
            <person name="Anantharaman K."/>
            <person name="Brown C.T."/>
            <person name="Hug L.A."/>
            <person name="Sharon I."/>
            <person name="Castelle C.J."/>
            <person name="Probst A.J."/>
            <person name="Thomas B.C."/>
            <person name="Singh A."/>
            <person name="Wilkins M.J."/>
            <person name="Karaoz U."/>
            <person name="Brodie E.L."/>
            <person name="Williams K.H."/>
            <person name="Hubbard S.S."/>
            <person name="Banfield J.F."/>
        </authorList>
    </citation>
    <scope>NUCLEOTIDE SEQUENCE [LARGE SCALE GENOMIC DNA]</scope>
</reference>
<protein>
    <recommendedName>
        <fullName evidence="5">Cohesin domain-containing protein</fullName>
    </recommendedName>
</protein>
<keyword evidence="1" id="KW-0472">Membrane</keyword>
<keyword evidence="1" id="KW-1133">Transmembrane helix</keyword>
<proteinExistence type="predicted"/>
<accession>A0A1F4UH40</accession>
<evidence type="ECO:0000256" key="1">
    <source>
        <dbReference type="SAM" id="Phobius"/>
    </source>
</evidence>
<evidence type="ECO:0000313" key="4">
    <source>
        <dbReference type="Proteomes" id="UP000177434"/>
    </source>
</evidence>
<dbReference type="Gene3D" id="2.60.40.680">
    <property type="match status" value="1"/>
</dbReference>
<evidence type="ECO:0000256" key="2">
    <source>
        <dbReference type="SAM" id="SignalP"/>
    </source>
</evidence>
<dbReference type="Proteomes" id="UP000177434">
    <property type="component" value="Unassembled WGS sequence"/>
</dbReference>
<dbReference type="AlphaFoldDB" id="A0A1F4UH40"/>
<keyword evidence="1" id="KW-0812">Transmembrane</keyword>
<feature type="transmembrane region" description="Helical" evidence="1">
    <location>
        <begin position="194"/>
        <end position="212"/>
    </location>
</feature>